<dbReference type="AlphaFoldDB" id="A0A2U8H176"/>
<feature type="chain" id="PRO_5015897119" description="Single Cache domain-containing protein" evidence="6">
    <location>
        <begin position="28"/>
        <end position="298"/>
    </location>
</feature>
<evidence type="ECO:0000313" key="8">
    <source>
        <dbReference type="EMBL" id="AWI78946.1"/>
    </source>
</evidence>
<keyword evidence="4" id="KW-1133">Transmembrane helix</keyword>
<evidence type="ECO:0000256" key="5">
    <source>
        <dbReference type="ARBA" id="ARBA00023136"/>
    </source>
</evidence>
<dbReference type="RefSeq" id="WP_108971870.1">
    <property type="nucleotide sequence ID" value="NZ_CP022188.1"/>
</dbReference>
<dbReference type="OrthoDB" id="9178561at2"/>
<name>A0A2U8H176_9RHOO</name>
<reference evidence="8 9" key="1">
    <citation type="submission" date="2017-06" db="EMBL/GenBank/DDBJ databases">
        <title>Azoarcus sp. TSNA42 complete genome sequence.</title>
        <authorList>
            <person name="Woo J.-H."/>
            <person name="Kim H.-S."/>
        </authorList>
    </citation>
    <scope>NUCLEOTIDE SEQUENCE [LARGE SCALE GENOMIC DNA]</scope>
    <source>
        <strain evidence="8 9">TSNA42</strain>
    </source>
</reference>
<keyword evidence="6" id="KW-0732">Signal</keyword>
<dbReference type="GO" id="GO:0005886">
    <property type="term" value="C:plasma membrane"/>
    <property type="evidence" value="ECO:0007669"/>
    <property type="project" value="UniProtKB-SubCell"/>
</dbReference>
<feature type="domain" description="Single Cache" evidence="7">
    <location>
        <begin position="37"/>
        <end position="122"/>
    </location>
</feature>
<gene>
    <name evidence="8" type="ORF">CEW87_05955</name>
</gene>
<sequence length="298" mass="32043">MSFYTRNALGLALLLALGGAASMPALAQTSSPTQATEAMRLSERWDEKRAGALLERAVAHVEAKGQDALTDFSRQGSFVDGDLYVYALANDGRFLASGGSSAALIGSNVSEQTDASGKAFFREILDLAAAKGGGRVEYRWLNPVQNREEPKVTLFRKVGDTIVAVGFYSPRATAAQARHLLDRAAEALAADASVALAEFQRIGGNFTLDDLYVLVVNMEDGRFLAHGASPALIGRNGHDLRDPKGKAVITDMINIARRNGAGELDYAWRNPTTAKVESKHTYFRAVDGKLVGVGYYTR</sequence>
<evidence type="ECO:0000313" key="9">
    <source>
        <dbReference type="Proteomes" id="UP000244902"/>
    </source>
</evidence>
<organism evidence="8 9">
    <name type="scientific">Parazoarcus communis</name>
    <dbReference type="NCBI Taxonomy" id="41977"/>
    <lineage>
        <taxon>Bacteria</taxon>
        <taxon>Pseudomonadati</taxon>
        <taxon>Pseudomonadota</taxon>
        <taxon>Betaproteobacteria</taxon>
        <taxon>Rhodocyclales</taxon>
        <taxon>Zoogloeaceae</taxon>
        <taxon>Parazoarcus</taxon>
    </lineage>
</organism>
<evidence type="ECO:0000256" key="1">
    <source>
        <dbReference type="ARBA" id="ARBA00004651"/>
    </source>
</evidence>
<keyword evidence="5" id="KW-0472">Membrane</keyword>
<dbReference type="EMBL" id="CP022188">
    <property type="protein sequence ID" value="AWI78946.1"/>
    <property type="molecule type" value="Genomic_DNA"/>
</dbReference>
<dbReference type="Proteomes" id="UP000244902">
    <property type="component" value="Chromosome"/>
</dbReference>
<evidence type="ECO:0000259" key="7">
    <source>
        <dbReference type="SMART" id="SM01049"/>
    </source>
</evidence>
<dbReference type="Gene3D" id="3.30.450.20">
    <property type="entry name" value="PAS domain"/>
    <property type="match status" value="2"/>
</dbReference>
<dbReference type="SMART" id="SM01049">
    <property type="entry name" value="Cache_2"/>
    <property type="match status" value="2"/>
</dbReference>
<keyword evidence="2" id="KW-1003">Cell membrane</keyword>
<comment type="subcellular location">
    <subcellularLocation>
        <location evidence="1">Cell membrane</location>
        <topology evidence="1">Multi-pass membrane protein</topology>
    </subcellularLocation>
</comment>
<dbReference type="Pfam" id="PF17200">
    <property type="entry name" value="sCache_2"/>
    <property type="match status" value="2"/>
</dbReference>
<evidence type="ECO:0000256" key="4">
    <source>
        <dbReference type="ARBA" id="ARBA00022989"/>
    </source>
</evidence>
<evidence type="ECO:0000256" key="3">
    <source>
        <dbReference type="ARBA" id="ARBA00022692"/>
    </source>
</evidence>
<proteinExistence type="predicted"/>
<feature type="domain" description="Single Cache" evidence="7">
    <location>
        <begin position="171"/>
        <end position="250"/>
    </location>
</feature>
<feature type="signal peptide" evidence="6">
    <location>
        <begin position="1"/>
        <end position="27"/>
    </location>
</feature>
<evidence type="ECO:0000256" key="6">
    <source>
        <dbReference type="SAM" id="SignalP"/>
    </source>
</evidence>
<protein>
    <recommendedName>
        <fullName evidence="7">Single Cache domain-containing protein</fullName>
    </recommendedName>
</protein>
<dbReference type="InterPro" id="IPR033480">
    <property type="entry name" value="sCache_2"/>
</dbReference>
<keyword evidence="3" id="KW-0812">Transmembrane</keyword>
<accession>A0A2U8H176</accession>
<evidence type="ECO:0000256" key="2">
    <source>
        <dbReference type="ARBA" id="ARBA00022475"/>
    </source>
</evidence>